<evidence type="ECO:0000256" key="6">
    <source>
        <dbReference type="NCBIfam" id="TIGR01792"/>
    </source>
</evidence>
<dbReference type="RefSeq" id="WP_204951474.1">
    <property type="nucleotide sequence ID" value="NZ_BSFF01000010.1"/>
</dbReference>
<sequence>MPAKISRSAYADMFGPTVGDRLRLADTDLIIEVEKDFTTYGEEVKFGGGKVIRDGMGQSQASRAQGAVDTVITNALIVDHGGIIKADVGLRDGRIAAIGKAGNPDVQPGVTIVVGPGTEVIAGEGKILTAGLIDAHIHFICPQQVDDAIASGVTTMIGGGTGPATGTTATTCTPGPWHLARMIESAEAFPVNLLFSGKGNASLPAALEEQIRGGAAALKLHEDWGTTPAAIDCCLTVCDAFDVQAMLHSDTLNESGFVEDTIAAFKGRTIHAFHTEGAGGGHAPDIIKVAGLPNVIPSSTNPTRPYTVNTLDEHLDMLMVCHHLDPSISEDVAFAESRIRKETIAAEDILHDMGALSIISSDSQAMGRVGEVGIRTFQTAHKMKVQRGRLGGETGDNDNLRVRRYIAKITINPAIAHGISAHVGSVEVGKLADLVLWSPAFFGVKPDLVLKMGMIAAAPMGDPNASIPTPQPMHYRPMFGSFGRALQKSSVIFTSKAAIEDGLGQRLGLTRELVAVTNVRGGISKASMILNDATPVIEVDPETYDVRADGELLTCEPADVLPMAQRYFLF</sequence>
<evidence type="ECO:0000256" key="4">
    <source>
        <dbReference type="ARBA" id="ARBA00022801"/>
    </source>
</evidence>
<protein>
    <recommendedName>
        <fullName evidence="5 6">Urease subunit alpha</fullName>
        <ecNumber evidence="5 6">3.5.1.5</ecNumber>
    </recommendedName>
    <alternativeName>
        <fullName evidence="5">Urea amidohydrolase subunit alpha</fullName>
    </alternativeName>
</protein>
<evidence type="ECO:0000259" key="13">
    <source>
        <dbReference type="PROSITE" id="PS51368"/>
    </source>
</evidence>
<evidence type="ECO:0000256" key="5">
    <source>
        <dbReference type="HAMAP-Rule" id="MF_01953"/>
    </source>
</evidence>
<dbReference type="GO" id="GO:0009039">
    <property type="term" value="F:urease activity"/>
    <property type="evidence" value="ECO:0007669"/>
    <property type="project" value="UniProtKB-UniRule"/>
</dbReference>
<reference evidence="15 16" key="2">
    <citation type="submission" date="2021-01" db="EMBL/GenBank/DDBJ databases">
        <title>Genomic Encyclopedia of Type Strains, Phase IV (KMG-IV): sequencing the most valuable type-strain genomes for metagenomic binning, comparative biology and taxonomic classification.</title>
        <authorList>
            <person name="Goeker M."/>
        </authorList>
    </citation>
    <scope>NUCLEOTIDE SEQUENCE [LARGE SCALE GENOMIC DNA]</scope>
    <source>
        <strain evidence="15 16">DSM 6130</strain>
    </source>
</reference>
<evidence type="ECO:0000256" key="3">
    <source>
        <dbReference type="ARBA" id="ARBA00022723"/>
    </source>
</evidence>
<evidence type="ECO:0000256" key="12">
    <source>
        <dbReference type="RuleBase" id="RU004158"/>
    </source>
</evidence>
<feature type="binding site" evidence="5 8">
    <location>
        <position position="362"/>
    </location>
    <ligand>
        <name>Ni(2+)</name>
        <dbReference type="ChEBI" id="CHEBI:49786"/>
        <label>1</label>
    </ligand>
</feature>
<dbReference type="PROSITE" id="PS00145">
    <property type="entry name" value="UREASE_2"/>
    <property type="match status" value="1"/>
</dbReference>
<dbReference type="Proteomes" id="UP001143400">
    <property type="component" value="Unassembled WGS sequence"/>
</dbReference>
<evidence type="ECO:0000256" key="8">
    <source>
        <dbReference type="PIRSR" id="PIRSR611612-51"/>
    </source>
</evidence>
<keyword evidence="4 5" id="KW-0378">Hydrolase</keyword>
<dbReference type="CDD" id="cd00375">
    <property type="entry name" value="Urease_alpha"/>
    <property type="match status" value="1"/>
</dbReference>
<dbReference type="InterPro" id="IPR017951">
    <property type="entry name" value="Urease_asu_c"/>
</dbReference>
<dbReference type="InterPro" id="IPR011612">
    <property type="entry name" value="Urease_alpha_N_dom"/>
</dbReference>
<feature type="binding site" evidence="5 8">
    <location>
        <position position="138"/>
    </location>
    <ligand>
        <name>Ni(2+)</name>
        <dbReference type="ChEBI" id="CHEBI:49786"/>
        <label>1</label>
    </ligand>
</feature>
<feature type="binding site" description="via carbamate group" evidence="5 8">
    <location>
        <position position="219"/>
    </location>
    <ligand>
        <name>Ni(2+)</name>
        <dbReference type="ChEBI" id="CHEBI:49786"/>
        <label>1</label>
    </ligand>
</feature>
<dbReference type="InterPro" id="IPR032466">
    <property type="entry name" value="Metal_Hydrolase"/>
</dbReference>
<dbReference type="InterPro" id="IPR017950">
    <property type="entry name" value="Urease_AS"/>
</dbReference>
<feature type="modified residue" description="N6-carboxylysine" evidence="5 7">
    <location>
        <position position="219"/>
    </location>
</feature>
<dbReference type="PROSITE" id="PS51368">
    <property type="entry name" value="UREASE_3"/>
    <property type="match status" value="1"/>
</dbReference>
<dbReference type="NCBIfam" id="NF009685">
    <property type="entry name" value="PRK13206.1"/>
    <property type="match status" value="1"/>
</dbReference>
<dbReference type="GO" id="GO:0005737">
    <property type="term" value="C:cytoplasm"/>
    <property type="evidence" value="ECO:0007669"/>
    <property type="project" value="UniProtKB-SubCell"/>
</dbReference>
<feature type="binding site" evidence="5 10">
    <location>
        <position position="221"/>
    </location>
    <ligand>
        <name>substrate</name>
    </ligand>
</feature>
<evidence type="ECO:0000256" key="2">
    <source>
        <dbReference type="ARBA" id="ARBA00022596"/>
    </source>
</evidence>
<dbReference type="Gene3D" id="2.30.40.10">
    <property type="entry name" value="Urease, subunit C, domain 1"/>
    <property type="match status" value="1"/>
</dbReference>
<dbReference type="GO" id="GO:0043419">
    <property type="term" value="P:urea catabolic process"/>
    <property type="evidence" value="ECO:0007669"/>
    <property type="project" value="UniProtKB-UniRule"/>
</dbReference>
<gene>
    <name evidence="5 14" type="primary">ureC</name>
    <name evidence="14" type="ORF">GCM10008170_38040</name>
    <name evidence="15" type="ORF">JOD31_003256</name>
</gene>
<dbReference type="SUPFAM" id="SSF51338">
    <property type="entry name" value="Composite domain of metallo-dependent hydrolases"/>
    <property type="match status" value="2"/>
</dbReference>
<dbReference type="EC" id="3.5.1.5" evidence="5 6"/>
<dbReference type="InterPro" id="IPR006680">
    <property type="entry name" value="Amidohydro-rel"/>
</dbReference>
<dbReference type="AlphaFoldDB" id="A0A9W6IYB3"/>
<dbReference type="NCBIfam" id="TIGR01792">
    <property type="entry name" value="urease_alph"/>
    <property type="match status" value="1"/>
</dbReference>
<feature type="binding site" evidence="5 8">
    <location>
        <position position="274"/>
    </location>
    <ligand>
        <name>Ni(2+)</name>
        <dbReference type="ChEBI" id="CHEBI:49786"/>
        <label>2</label>
    </ligand>
</feature>
<comment type="catalytic activity">
    <reaction evidence="5 11">
        <text>urea + 2 H2O + H(+) = hydrogencarbonate + 2 NH4(+)</text>
        <dbReference type="Rhea" id="RHEA:20557"/>
        <dbReference type="ChEBI" id="CHEBI:15377"/>
        <dbReference type="ChEBI" id="CHEBI:15378"/>
        <dbReference type="ChEBI" id="CHEBI:16199"/>
        <dbReference type="ChEBI" id="CHEBI:17544"/>
        <dbReference type="ChEBI" id="CHEBI:28938"/>
        <dbReference type="EC" id="3.5.1.5"/>
    </reaction>
</comment>
<feature type="binding site" evidence="5 8">
    <location>
        <position position="136"/>
    </location>
    <ligand>
        <name>Ni(2+)</name>
        <dbReference type="ChEBI" id="CHEBI:49786"/>
        <label>1</label>
    </ligand>
</feature>
<evidence type="ECO:0000313" key="14">
    <source>
        <dbReference type="EMBL" id="GLK57784.1"/>
    </source>
</evidence>
<comment type="caution">
    <text evidence="14">The sequence shown here is derived from an EMBL/GenBank/DDBJ whole genome shotgun (WGS) entry which is preliminary data.</text>
</comment>
<comment type="PTM">
    <text evidence="5">Carboxylation allows a single lysine to coordinate two nickel ions.</text>
</comment>
<reference evidence="14" key="3">
    <citation type="submission" date="2023-01" db="EMBL/GenBank/DDBJ databases">
        <authorList>
            <person name="Sun Q."/>
            <person name="Evtushenko L."/>
        </authorList>
    </citation>
    <scope>NUCLEOTIDE SEQUENCE</scope>
    <source>
        <strain evidence="14">VKM B-1606</strain>
    </source>
</reference>
<proteinExistence type="inferred from homology"/>
<reference evidence="14" key="1">
    <citation type="journal article" date="2014" name="Int. J. Syst. Evol. Microbiol.">
        <title>Complete genome sequence of Corynebacterium casei LMG S-19264T (=DSM 44701T), isolated from a smear-ripened cheese.</title>
        <authorList>
            <consortium name="US DOE Joint Genome Institute (JGI-PGF)"/>
            <person name="Walter F."/>
            <person name="Albersmeier A."/>
            <person name="Kalinowski J."/>
            <person name="Ruckert C."/>
        </authorList>
    </citation>
    <scope>NUCLEOTIDE SEQUENCE</scope>
    <source>
        <strain evidence="14">VKM B-1606</strain>
    </source>
</reference>
<dbReference type="NCBIfam" id="NF009686">
    <property type="entry name" value="PRK13207.1"/>
    <property type="match status" value="1"/>
</dbReference>
<keyword evidence="3 5" id="KW-0479">Metal-binding</keyword>
<dbReference type="EMBL" id="JAFBCY010000004">
    <property type="protein sequence ID" value="MBM7853005.1"/>
    <property type="molecule type" value="Genomic_DNA"/>
</dbReference>
<dbReference type="Gene3D" id="3.20.20.140">
    <property type="entry name" value="Metal-dependent hydrolases"/>
    <property type="match status" value="1"/>
</dbReference>
<feature type="domain" description="Urease" evidence="13">
    <location>
        <begin position="131"/>
        <end position="570"/>
    </location>
</feature>
<organism evidence="14 17">
    <name type="scientific">Methylopila capsulata</name>
    <dbReference type="NCBI Taxonomy" id="61654"/>
    <lineage>
        <taxon>Bacteria</taxon>
        <taxon>Pseudomonadati</taxon>
        <taxon>Pseudomonadota</taxon>
        <taxon>Alphaproteobacteria</taxon>
        <taxon>Hyphomicrobiales</taxon>
        <taxon>Methylopilaceae</taxon>
        <taxon>Methylopila</taxon>
    </lineage>
</organism>
<dbReference type="Proteomes" id="UP000758856">
    <property type="component" value="Unassembled WGS sequence"/>
</dbReference>
<dbReference type="InterPro" id="IPR011059">
    <property type="entry name" value="Metal-dep_hydrolase_composite"/>
</dbReference>
<evidence type="ECO:0000313" key="15">
    <source>
        <dbReference type="EMBL" id="MBM7853005.1"/>
    </source>
</evidence>
<evidence type="ECO:0000256" key="1">
    <source>
        <dbReference type="ARBA" id="ARBA00004897"/>
    </source>
</evidence>
<dbReference type="EMBL" id="BSFF01000010">
    <property type="protein sequence ID" value="GLK57784.1"/>
    <property type="molecule type" value="Genomic_DNA"/>
</dbReference>
<comment type="cofactor">
    <cofactor evidence="5 8 11">
        <name>Ni cation</name>
        <dbReference type="ChEBI" id="CHEBI:25516"/>
    </cofactor>
    <text evidence="5 8 11">Binds 2 nickel ions per subunit.</text>
</comment>
<evidence type="ECO:0000313" key="16">
    <source>
        <dbReference type="Proteomes" id="UP000758856"/>
    </source>
</evidence>
<dbReference type="PRINTS" id="PR01752">
    <property type="entry name" value="UREASE"/>
</dbReference>
<dbReference type="GO" id="GO:0016151">
    <property type="term" value="F:nickel cation binding"/>
    <property type="evidence" value="ECO:0007669"/>
    <property type="project" value="UniProtKB-UniRule"/>
</dbReference>
<dbReference type="InterPro" id="IPR005848">
    <property type="entry name" value="Urease_asu"/>
</dbReference>
<dbReference type="SUPFAM" id="SSF51556">
    <property type="entry name" value="Metallo-dependent hydrolases"/>
    <property type="match status" value="1"/>
</dbReference>
<evidence type="ECO:0000256" key="11">
    <source>
        <dbReference type="RuleBase" id="RU000510"/>
    </source>
</evidence>
<keyword evidence="5 10" id="KW-0963">Cytoplasm</keyword>
<feature type="binding site" evidence="5 8">
    <location>
        <position position="248"/>
    </location>
    <ligand>
        <name>Ni(2+)</name>
        <dbReference type="ChEBI" id="CHEBI:49786"/>
        <label>2</label>
    </ligand>
</feature>
<name>A0A9W6IYB3_9HYPH</name>
<comment type="subunit">
    <text evidence="5">Heterotrimer of UreA (gamma), UreB (beta) and UreC (alpha) subunits. Three heterotrimers associate to form the active enzyme.</text>
</comment>
<evidence type="ECO:0000256" key="10">
    <source>
        <dbReference type="PROSITE-ProRule" id="PRU00700"/>
    </source>
</evidence>
<accession>A0A9W6IYB3</accession>
<evidence type="ECO:0000256" key="7">
    <source>
        <dbReference type="PIRSR" id="PIRSR611612-50"/>
    </source>
</evidence>
<dbReference type="InterPro" id="IPR050112">
    <property type="entry name" value="Urease_alpha_subunit"/>
</dbReference>
<comment type="subcellular location">
    <subcellularLocation>
        <location evidence="5 10">Cytoplasm</location>
    </subcellularLocation>
</comment>
<comment type="similarity">
    <text evidence="5 12">Belongs to the metallo-dependent hydrolases superfamily. Urease alpha subunit family.</text>
</comment>
<feature type="binding site" description="via carbamate group" evidence="5 8">
    <location>
        <position position="219"/>
    </location>
    <ligand>
        <name>Ni(2+)</name>
        <dbReference type="ChEBI" id="CHEBI:49786"/>
        <label>2</label>
    </ligand>
</feature>
<dbReference type="Pfam" id="PF01979">
    <property type="entry name" value="Amidohydro_1"/>
    <property type="match status" value="1"/>
</dbReference>
<comment type="PTM">
    <text evidence="7">Carbamylation allows a single lysine to coordinate two nickel ions.</text>
</comment>
<dbReference type="PANTHER" id="PTHR43440:SF1">
    <property type="entry name" value="UREASE"/>
    <property type="match status" value="1"/>
</dbReference>
<evidence type="ECO:0000313" key="17">
    <source>
        <dbReference type="Proteomes" id="UP001143400"/>
    </source>
</evidence>
<evidence type="ECO:0000256" key="9">
    <source>
        <dbReference type="PIRSR" id="PIRSR611612-52"/>
    </source>
</evidence>
<feature type="active site" description="Proton donor" evidence="5 9">
    <location>
        <position position="322"/>
    </location>
</feature>
<keyword evidence="16" id="KW-1185">Reference proteome</keyword>
<keyword evidence="2 5" id="KW-0533">Nickel</keyword>
<dbReference type="PANTHER" id="PTHR43440">
    <property type="entry name" value="UREASE"/>
    <property type="match status" value="1"/>
</dbReference>
<comment type="pathway">
    <text evidence="1 5">Nitrogen metabolism; urea degradation; CO(2) and NH(3) from urea (urease route): step 1/1.</text>
</comment>
<dbReference type="Pfam" id="PF00449">
    <property type="entry name" value="Urease_alpha"/>
    <property type="match status" value="1"/>
</dbReference>
<dbReference type="HAMAP" id="MF_01953">
    <property type="entry name" value="Urease_alpha"/>
    <property type="match status" value="1"/>
</dbReference>